<sequence length="73" mass="8232">MKLLQRILLALLLLGSSVSLSLGIELRKEVLPGTKPLTLEGDLAERMLEGAHRFLDRKLAETLVRRSNHWEKG</sequence>
<proteinExistence type="predicted"/>
<dbReference type="AlphaFoldDB" id="A0A382Z6E7"/>
<reference evidence="1" key="1">
    <citation type="submission" date="2018-05" db="EMBL/GenBank/DDBJ databases">
        <authorList>
            <person name="Lanie J.A."/>
            <person name="Ng W.-L."/>
            <person name="Kazmierczak K.M."/>
            <person name="Andrzejewski T.M."/>
            <person name="Davidsen T.M."/>
            <person name="Wayne K.J."/>
            <person name="Tettelin H."/>
            <person name="Glass J.I."/>
            <person name="Rusch D."/>
            <person name="Podicherti R."/>
            <person name="Tsui H.-C.T."/>
            <person name="Winkler M.E."/>
        </authorList>
    </citation>
    <scope>NUCLEOTIDE SEQUENCE</scope>
</reference>
<name>A0A382Z6E7_9ZZZZ</name>
<protein>
    <submittedName>
        <fullName evidence="1">Uncharacterized protein</fullName>
    </submittedName>
</protein>
<accession>A0A382Z6E7</accession>
<evidence type="ECO:0000313" key="1">
    <source>
        <dbReference type="EMBL" id="SVD91077.1"/>
    </source>
</evidence>
<feature type="non-terminal residue" evidence="1">
    <location>
        <position position="73"/>
    </location>
</feature>
<organism evidence="1">
    <name type="scientific">marine metagenome</name>
    <dbReference type="NCBI Taxonomy" id="408172"/>
    <lineage>
        <taxon>unclassified sequences</taxon>
        <taxon>metagenomes</taxon>
        <taxon>ecological metagenomes</taxon>
    </lineage>
</organism>
<dbReference type="EMBL" id="UINC01181398">
    <property type="protein sequence ID" value="SVD91077.1"/>
    <property type="molecule type" value="Genomic_DNA"/>
</dbReference>
<gene>
    <name evidence="1" type="ORF">METZ01_LOCUS443931</name>
</gene>